<dbReference type="InterPro" id="IPR007630">
    <property type="entry name" value="RNA_pol_sigma70_r4"/>
</dbReference>
<dbReference type="PRINTS" id="PR00046">
    <property type="entry name" value="SIGMA70FCT"/>
</dbReference>
<keyword evidence="2" id="KW-0805">Transcription regulation</keyword>
<dbReference type="AlphaFoldDB" id="A0A7T0BV45"/>
<proteinExistence type="inferred from homology"/>
<evidence type="ECO:0000313" key="9">
    <source>
        <dbReference type="Proteomes" id="UP000594688"/>
    </source>
</evidence>
<dbReference type="Gene3D" id="1.20.140.160">
    <property type="match status" value="1"/>
</dbReference>
<dbReference type="InterPro" id="IPR013324">
    <property type="entry name" value="RNA_pol_sigma_r3/r4-like"/>
</dbReference>
<evidence type="ECO:0000256" key="2">
    <source>
        <dbReference type="ARBA" id="ARBA00023015"/>
    </source>
</evidence>
<keyword evidence="4" id="KW-0238">DNA-binding</keyword>
<evidence type="ECO:0000256" key="4">
    <source>
        <dbReference type="ARBA" id="ARBA00023125"/>
    </source>
</evidence>
<dbReference type="InterPro" id="IPR014284">
    <property type="entry name" value="RNA_pol_sigma-70_dom"/>
</dbReference>
<reference evidence="8 9" key="1">
    <citation type="submission" date="2020-02" db="EMBL/GenBank/DDBJ databases">
        <title>Genomic and physiological characterization of two novel Nitrospinaceae genera.</title>
        <authorList>
            <person name="Mueller A.J."/>
            <person name="Jung M.-Y."/>
            <person name="Strachan C.R."/>
            <person name="Herbold C.W."/>
            <person name="Kirkegaard R.H."/>
            <person name="Daims H."/>
        </authorList>
    </citation>
    <scope>NUCLEOTIDE SEQUENCE [LARGE SCALE GENOMIC DNA]</scope>
    <source>
        <strain evidence="8">EB</strain>
    </source>
</reference>
<dbReference type="Pfam" id="PF00140">
    <property type="entry name" value="Sigma70_r1_2"/>
    <property type="match status" value="1"/>
</dbReference>
<sequence>MDSIDDKTKSEDLEEGDIEENPLDPEVLDLNDELGNEDPEDTGEKPDDGASGRNLPIPRPSGSLARLDPLAAYLNEIRSYKDLTEEEEHELAVKFKETGDVKAAYRLATHNLTLVVKIAMTYRREWENMMDLIQEGNVGLMKAVQHFDPFRGVRLPAYASWWIKAYILKFILDNWRLVKVGTTNTRRKLLYNLKKEKARLEEMGIDPTSKNLAEHFGVDEKEIIDVEASIGAADVAMDTPTHPDSALTPAQTISDGKTGHADEVVEENFFHVLREKIEGFMENLKPVERDLIATRILSENPRSLKEIGEDYGVTREAVRQSEQRLLKKMKLYLAEHLPEAEDYFNNS</sequence>
<accession>A0A7T0BV45</accession>
<dbReference type="SUPFAM" id="SSF88659">
    <property type="entry name" value="Sigma3 and sigma4 domains of RNA polymerase sigma factors"/>
    <property type="match status" value="1"/>
</dbReference>
<protein>
    <submittedName>
        <fullName evidence="8">Sigma-70 family RNA polymerase sigma factor</fullName>
    </submittedName>
</protein>
<dbReference type="Gene3D" id="1.20.120.1810">
    <property type="match status" value="1"/>
</dbReference>
<comment type="similarity">
    <text evidence="1">Belongs to the sigma-70 factor family.</text>
</comment>
<dbReference type="PANTHER" id="PTHR30376">
    <property type="entry name" value="SIGMA FACTOR RPOH HEAT SHOCK RELATED"/>
    <property type="match status" value="1"/>
</dbReference>
<gene>
    <name evidence="8" type="ORF">G3M70_05665</name>
</gene>
<dbReference type="InterPro" id="IPR007627">
    <property type="entry name" value="RNA_pol_sigma70_r2"/>
</dbReference>
<dbReference type="PROSITE" id="PS00715">
    <property type="entry name" value="SIGMA70_1"/>
    <property type="match status" value="1"/>
</dbReference>
<dbReference type="GO" id="GO:0016987">
    <property type="term" value="F:sigma factor activity"/>
    <property type="evidence" value="ECO:0007669"/>
    <property type="project" value="UniProtKB-KW"/>
</dbReference>
<evidence type="ECO:0000256" key="6">
    <source>
        <dbReference type="SAM" id="MobiDB-lite"/>
    </source>
</evidence>
<dbReference type="NCBIfam" id="NF005143">
    <property type="entry name" value="PRK06596.1"/>
    <property type="match status" value="1"/>
</dbReference>
<evidence type="ECO:0000256" key="5">
    <source>
        <dbReference type="ARBA" id="ARBA00023163"/>
    </source>
</evidence>
<evidence type="ECO:0000256" key="3">
    <source>
        <dbReference type="ARBA" id="ARBA00023082"/>
    </source>
</evidence>
<evidence type="ECO:0000256" key="1">
    <source>
        <dbReference type="ARBA" id="ARBA00007788"/>
    </source>
</evidence>
<dbReference type="GO" id="GO:0003677">
    <property type="term" value="F:DNA binding"/>
    <property type="evidence" value="ECO:0007669"/>
    <property type="project" value="UniProtKB-KW"/>
</dbReference>
<feature type="compositionally biased region" description="Basic and acidic residues" evidence="6">
    <location>
        <begin position="1"/>
        <end position="11"/>
    </location>
</feature>
<evidence type="ECO:0000313" key="8">
    <source>
        <dbReference type="EMBL" id="QPJ61401.1"/>
    </source>
</evidence>
<dbReference type="Pfam" id="PF04545">
    <property type="entry name" value="Sigma70_r4"/>
    <property type="match status" value="1"/>
</dbReference>
<dbReference type="KEGG" id="nli:G3M70_05665"/>
<evidence type="ECO:0000259" key="7">
    <source>
        <dbReference type="PROSITE" id="PS00715"/>
    </source>
</evidence>
<dbReference type="InterPro" id="IPR009042">
    <property type="entry name" value="RNA_pol_sigma70_r1_2"/>
</dbReference>
<dbReference type="InterPro" id="IPR013325">
    <property type="entry name" value="RNA_pol_sigma_r2"/>
</dbReference>
<feature type="region of interest" description="Disordered" evidence="6">
    <location>
        <begin position="1"/>
        <end position="63"/>
    </location>
</feature>
<dbReference type="NCBIfam" id="TIGR02937">
    <property type="entry name" value="sigma70-ECF"/>
    <property type="match status" value="1"/>
</dbReference>
<dbReference type="InterPro" id="IPR000943">
    <property type="entry name" value="RNA_pol_sigma70"/>
</dbReference>
<feature type="domain" description="RNA polymerase sigma-70" evidence="7">
    <location>
        <begin position="131"/>
        <end position="144"/>
    </location>
</feature>
<dbReference type="EMBL" id="CP048685">
    <property type="protein sequence ID" value="QPJ61401.1"/>
    <property type="molecule type" value="Genomic_DNA"/>
</dbReference>
<keyword evidence="5" id="KW-0804">Transcription</keyword>
<dbReference type="PANTHER" id="PTHR30376:SF3">
    <property type="entry name" value="RNA POLYMERASE SIGMA FACTOR RPOH"/>
    <property type="match status" value="1"/>
</dbReference>
<organism evidence="8 9">
    <name type="scientific">Candidatus Nitronauta litoralis</name>
    <dbReference type="NCBI Taxonomy" id="2705533"/>
    <lineage>
        <taxon>Bacteria</taxon>
        <taxon>Pseudomonadati</taxon>
        <taxon>Nitrospinota/Tectimicrobiota group</taxon>
        <taxon>Nitrospinota</taxon>
        <taxon>Nitrospinia</taxon>
        <taxon>Nitrospinales</taxon>
        <taxon>Nitrospinaceae</taxon>
        <taxon>Candidatus Nitronauta</taxon>
    </lineage>
</organism>
<dbReference type="SUPFAM" id="SSF88946">
    <property type="entry name" value="Sigma2 domain of RNA polymerase sigma factors"/>
    <property type="match status" value="1"/>
</dbReference>
<dbReference type="GO" id="GO:0006352">
    <property type="term" value="P:DNA-templated transcription initiation"/>
    <property type="evidence" value="ECO:0007669"/>
    <property type="project" value="InterPro"/>
</dbReference>
<name>A0A7T0BV45_9BACT</name>
<dbReference type="InterPro" id="IPR050813">
    <property type="entry name" value="Sigma-70_Factor"/>
</dbReference>
<dbReference type="Pfam" id="PF04542">
    <property type="entry name" value="Sigma70_r2"/>
    <property type="match status" value="1"/>
</dbReference>
<dbReference type="Proteomes" id="UP000594688">
    <property type="component" value="Chromosome"/>
</dbReference>
<feature type="compositionally biased region" description="Acidic residues" evidence="6">
    <location>
        <begin position="12"/>
        <end position="41"/>
    </location>
</feature>
<keyword evidence="3" id="KW-0731">Sigma factor</keyword>